<dbReference type="GO" id="GO:0019877">
    <property type="term" value="P:diaminopimelate biosynthetic process"/>
    <property type="evidence" value="ECO:0007669"/>
    <property type="project" value="UniProtKB-UniRule"/>
</dbReference>
<feature type="binding site" evidence="13">
    <location>
        <begin position="139"/>
        <end position="142"/>
    </location>
    <ligand>
        <name>NAD(+)</name>
        <dbReference type="ChEBI" id="CHEBI:57540"/>
    </ligand>
</feature>
<dbReference type="PANTHER" id="PTHR20836">
    <property type="entry name" value="DIHYDRODIPICOLINATE REDUCTASE"/>
    <property type="match status" value="1"/>
</dbReference>
<feature type="binding site" evidence="13">
    <location>
        <position position="174"/>
    </location>
    <ligand>
        <name>(S)-2,3,4,5-tetrahydrodipicolinate</name>
        <dbReference type="ChEBI" id="CHEBI:16845"/>
    </ligand>
</feature>
<dbReference type="GO" id="GO:0005829">
    <property type="term" value="C:cytosol"/>
    <property type="evidence" value="ECO:0007669"/>
    <property type="project" value="TreeGrafter"/>
</dbReference>
<feature type="binding site" evidence="13">
    <location>
        <begin position="115"/>
        <end position="117"/>
    </location>
    <ligand>
        <name>NAD(+)</name>
        <dbReference type="ChEBI" id="CHEBI:57540"/>
    </ligand>
</feature>
<comment type="subcellular location">
    <subcellularLocation>
        <location evidence="13">Cytoplasm</location>
    </subcellularLocation>
</comment>
<evidence type="ECO:0000259" key="14">
    <source>
        <dbReference type="Pfam" id="PF01113"/>
    </source>
</evidence>
<keyword evidence="2 13" id="KW-0963">Cytoplasm</keyword>
<dbReference type="InterPro" id="IPR022664">
    <property type="entry name" value="DapB_N_CS"/>
</dbReference>
<dbReference type="EMBL" id="QOZG01000002">
    <property type="protein sequence ID" value="RCS24810.1"/>
    <property type="molecule type" value="Genomic_DNA"/>
</dbReference>
<comment type="caution">
    <text evidence="13">Was originally thought to be a dihydrodipicolinate reductase (DHDPR), catalyzing the conversion of dihydrodipicolinate to tetrahydrodipicolinate. However, it was shown in E.coli that the substrate of the enzymatic reaction is not dihydrodipicolinate (DHDP) but in fact (2S,4S)-4-hydroxy-2,3,4,5-tetrahydrodipicolinic acid (HTPA), the product released by the DapA-catalyzed reaction.</text>
</comment>
<dbReference type="GO" id="GO:0051287">
    <property type="term" value="F:NAD binding"/>
    <property type="evidence" value="ECO:0007669"/>
    <property type="project" value="UniProtKB-UniRule"/>
</dbReference>
<evidence type="ECO:0000256" key="9">
    <source>
        <dbReference type="ARBA" id="ARBA00037922"/>
    </source>
</evidence>
<keyword evidence="3 13" id="KW-0028">Amino-acid biosynthesis</keyword>
<evidence type="ECO:0000256" key="6">
    <source>
        <dbReference type="ARBA" id="ARBA00023002"/>
    </source>
</evidence>
<evidence type="ECO:0000256" key="11">
    <source>
        <dbReference type="ARBA" id="ARBA00049080"/>
    </source>
</evidence>
<feature type="binding site" evidence="13">
    <location>
        <begin position="25"/>
        <end position="30"/>
    </location>
    <ligand>
        <name>NAD(+)</name>
        <dbReference type="ChEBI" id="CHEBI:57540"/>
    </ligand>
</feature>
<dbReference type="UniPathway" id="UPA00034">
    <property type="reaction ID" value="UER00018"/>
</dbReference>
<evidence type="ECO:0000256" key="13">
    <source>
        <dbReference type="HAMAP-Rule" id="MF_00102"/>
    </source>
</evidence>
<dbReference type="GO" id="GO:0009089">
    <property type="term" value="P:lysine biosynthetic process via diaminopimelate"/>
    <property type="evidence" value="ECO:0007669"/>
    <property type="project" value="UniProtKB-UniRule"/>
</dbReference>
<evidence type="ECO:0000256" key="5">
    <source>
        <dbReference type="ARBA" id="ARBA00022915"/>
    </source>
</evidence>
<keyword evidence="7 13" id="KW-0520">NAD</keyword>
<keyword evidence="17" id="KW-1185">Reference proteome</keyword>
<evidence type="ECO:0000256" key="8">
    <source>
        <dbReference type="ARBA" id="ARBA00023154"/>
    </source>
</evidence>
<dbReference type="AlphaFoldDB" id="A0A368K9P3"/>
<dbReference type="PROSITE" id="PS01298">
    <property type="entry name" value="DAPB"/>
    <property type="match status" value="1"/>
</dbReference>
<dbReference type="InterPro" id="IPR023940">
    <property type="entry name" value="DHDPR_bac"/>
</dbReference>
<dbReference type="GO" id="GO:0050661">
    <property type="term" value="F:NADP binding"/>
    <property type="evidence" value="ECO:0007669"/>
    <property type="project" value="UniProtKB-UniRule"/>
</dbReference>
<keyword evidence="6 13" id="KW-0560">Oxidoreductase</keyword>
<dbReference type="Gene3D" id="3.40.50.720">
    <property type="entry name" value="NAD(P)-binding Rossmann-like Domain"/>
    <property type="match status" value="1"/>
</dbReference>
<evidence type="ECO:0000313" key="17">
    <source>
        <dbReference type="Proteomes" id="UP000253420"/>
    </source>
</evidence>
<dbReference type="EC" id="1.17.1.8" evidence="10 13"/>
<keyword evidence="5 13" id="KW-0220">Diaminopimelate biosynthesis</keyword>
<sequence>MSEAEVFSPGDDVSSSGDMGLVVVGAGGRMGQTLIRAIHDIDGVRLAGAIGRPGSPHIGRDAGEVAGVGLLGVSITDDPLPVFAAAEGVLDFTTPAATVEFAMLSAQARIVHVIGTTGCSEADDEKIRAAARHAVIVKSGNMSFGVNLLAVLVEKAAKALGPDDFDIEILEMHHKHKVDAPSGTALLLGEAAAEGRGIDLASQSVRGRDGHTGARENGTIGFATLRGGSVIGDHSVILAGTGERITLSHHAEDRTIFARGAVKAALWARGRKPGLYSMRDVLGLNE</sequence>
<dbReference type="HAMAP" id="MF_00102">
    <property type="entry name" value="DapB"/>
    <property type="match status" value="1"/>
</dbReference>
<dbReference type="InterPro" id="IPR022663">
    <property type="entry name" value="DapB_C"/>
</dbReference>
<dbReference type="OrthoDB" id="9790352at2"/>
<comment type="caution">
    <text evidence="16">The sequence shown here is derived from an EMBL/GenBank/DDBJ whole genome shotgun (WGS) entry which is preliminary data.</text>
</comment>
<protein>
    <recommendedName>
        <fullName evidence="10 13">4-hydroxy-tetrahydrodipicolinate reductase</fullName>
        <shortName evidence="13">HTPA reductase</shortName>
        <ecNumber evidence="10 13">1.17.1.8</ecNumber>
    </recommendedName>
</protein>
<dbReference type="SUPFAM" id="SSF55347">
    <property type="entry name" value="Glyceraldehyde-3-phosphate dehydrogenase-like, C-terminal domain"/>
    <property type="match status" value="1"/>
</dbReference>
<evidence type="ECO:0000256" key="3">
    <source>
        <dbReference type="ARBA" id="ARBA00022605"/>
    </source>
</evidence>
<reference evidence="16 17" key="1">
    <citation type="submission" date="2018-07" db="EMBL/GenBank/DDBJ databases">
        <title>The draft genome of Phyllobacterium salinisoli.</title>
        <authorList>
            <person name="Liu L."/>
            <person name="Li L."/>
            <person name="Zhang X."/>
            <person name="Liang L."/>
        </authorList>
    </citation>
    <scope>NUCLEOTIDE SEQUENCE [LARGE SCALE GENOMIC DNA]</scope>
    <source>
        <strain evidence="16 17">LLAN61</strain>
    </source>
</reference>
<feature type="active site" description="Proton donor" evidence="13">
    <location>
        <position position="177"/>
    </location>
</feature>
<dbReference type="GO" id="GO:0008839">
    <property type="term" value="F:4-hydroxy-tetrahydrodipicolinate reductase"/>
    <property type="evidence" value="ECO:0007669"/>
    <property type="project" value="UniProtKB-UniRule"/>
</dbReference>
<evidence type="ECO:0000256" key="4">
    <source>
        <dbReference type="ARBA" id="ARBA00022857"/>
    </source>
</evidence>
<feature type="binding site" evidence="13">
    <location>
        <begin position="183"/>
        <end position="184"/>
    </location>
    <ligand>
        <name>(S)-2,3,4,5-tetrahydrodipicolinate</name>
        <dbReference type="ChEBI" id="CHEBI:16845"/>
    </ligand>
</feature>
<dbReference type="SUPFAM" id="SSF51735">
    <property type="entry name" value="NAD(P)-binding Rossmann-fold domains"/>
    <property type="match status" value="1"/>
</dbReference>
<evidence type="ECO:0000256" key="7">
    <source>
        <dbReference type="ARBA" id="ARBA00023027"/>
    </source>
</evidence>
<feature type="domain" description="Dihydrodipicolinate reductase C-terminal" evidence="15">
    <location>
        <begin position="145"/>
        <end position="282"/>
    </location>
</feature>
<comment type="caution">
    <text evidence="13">Lacks conserved residue(s) required for the propagation of feature annotation.</text>
</comment>
<evidence type="ECO:0000256" key="2">
    <source>
        <dbReference type="ARBA" id="ARBA00022490"/>
    </source>
</evidence>
<dbReference type="Proteomes" id="UP000253420">
    <property type="component" value="Unassembled WGS sequence"/>
</dbReference>
<gene>
    <name evidence="13" type="primary">dapB</name>
    <name evidence="16" type="ORF">DUT91_04940</name>
</gene>
<name>A0A368K9P3_9HYPH</name>
<comment type="pathway">
    <text evidence="9 13">Amino-acid biosynthesis; L-lysine biosynthesis via DAP pathway; (S)-tetrahydrodipicolinate from L-aspartate: step 4/4.</text>
</comment>
<dbReference type="PIRSF" id="PIRSF000161">
    <property type="entry name" value="DHPR"/>
    <property type="match status" value="1"/>
</dbReference>
<dbReference type="CDD" id="cd02274">
    <property type="entry name" value="DHDPR_N"/>
    <property type="match status" value="1"/>
</dbReference>
<dbReference type="InterPro" id="IPR036291">
    <property type="entry name" value="NAD(P)-bd_dom_sf"/>
</dbReference>
<evidence type="ECO:0000259" key="15">
    <source>
        <dbReference type="Pfam" id="PF05173"/>
    </source>
</evidence>
<organism evidence="16 17">
    <name type="scientific">Phyllobacterium salinisoli</name>
    <dbReference type="NCBI Taxonomy" id="1899321"/>
    <lineage>
        <taxon>Bacteria</taxon>
        <taxon>Pseudomonadati</taxon>
        <taxon>Pseudomonadota</taxon>
        <taxon>Alphaproteobacteria</taxon>
        <taxon>Hyphomicrobiales</taxon>
        <taxon>Phyllobacteriaceae</taxon>
        <taxon>Phyllobacterium</taxon>
    </lineage>
</organism>
<dbReference type="PANTHER" id="PTHR20836:SF0">
    <property type="entry name" value="4-HYDROXY-TETRAHYDRODIPICOLINATE REDUCTASE 1, CHLOROPLASTIC-RELATED"/>
    <property type="match status" value="1"/>
</dbReference>
<dbReference type="GO" id="GO:0016726">
    <property type="term" value="F:oxidoreductase activity, acting on CH or CH2 groups, NAD or NADP as acceptor"/>
    <property type="evidence" value="ECO:0007669"/>
    <property type="project" value="UniProtKB-UniRule"/>
</dbReference>
<comment type="subunit">
    <text evidence="13">Homotetramer.</text>
</comment>
<dbReference type="RefSeq" id="WP_114439256.1">
    <property type="nucleotide sequence ID" value="NZ_QOZG01000002.1"/>
</dbReference>
<accession>A0A368K9P3</accession>
<comment type="catalytic activity">
    <reaction evidence="12 13">
        <text>(S)-2,3,4,5-tetrahydrodipicolinate + NAD(+) + H2O = (2S,4S)-4-hydroxy-2,3,4,5-tetrahydrodipicolinate + NADH + H(+)</text>
        <dbReference type="Rhea" id="RHEA:35323"/>
        <dbReference type="ChEBI" id="CHEBI:15377"/>
        <dbReference type="ChEBI" id="CHEBI:15378"/>
        <dbReference type="ChEBI" id="CHEBI:16845"/>
        <dbReference type="ChEBI" id="CHEBI:57540"/>
        <dbReference type="ChEBI" id="CHEBI:57945"/>
        <dbReference type="ChEBI" id="CHEBI:67139"/>
        <dbReference type="EC" id="1.17.1.8"/>
    </reaction>
</comment>
<keyword evidence="8 13" id="KW-0457">Lysine biosynthesis</keyword>
<evidence type="ECO:0000313" key="16">
    <source>
        <dbReference type="EMBL" id="RCS24810.1"/>
    </source>
</evidence>
<proteinExistence type="inferred from homology"/>
<evidence type="ECO:0000256" key="1">
    <source>
        <dbReference type="ARBA" id="ARBA00006642"/>
    </source>
</evidence>
<dbReference type="InterPro" id="IPR000846">
    <property type="entry name" value="DapB_N"/>
</dbReference>
<keyword evidence="4 13" id="KW-0521">NADP</keyword>
<comment type="function">
    <text evidence="13">Catalyzes the conversion of 4-hydroxy-tetrahydrodipicolinate (HTPA) to tetrahydrodipicolinate.</text>
</comment>
<evidence type="ECO:0000256" key="10">
    <source>
        <dbReference type="ARBA" id="ARBA00038983"/>
    </source>
</evidence>
<comment type="catalytic activity">
    <reaction evidence="11 13">
        <text>(S)-2,3,4,5-tetrahydrodipicolinate + NADP(+) + H2O = (2S,4S)-4-hydroxy-2,3,4,5-tetrahydrodipicolinate + NADPH + H(+)</text>
        <dbReference type="Rhea" id="RHEA:35331"/>
        <dbReference type="ChEBI" id="CHEBI:15377"/>
        <dbReference type="ChEBI" id="CHEBI:15378"/>
        <dbReference type="ChEBI" id="CHEBI:16845"/>
        <dbReference type="ChEBI" id="CHEBI:57783"/>
        <dbReference type="ChEBI" id="CHEBI:58349"/>
        <dbReference type="ChEBI" id="CHEBI:67139"/>
        <dbReference type="EC" id="1.17.1.8"/>
    </reaction>
</comment>
<dbReference type="NCBIfam" id="TIGR00036">
    <property type="entry name" value="dapB"/>
    <property type="match status" value="1"/>
</dbReference>
<feature type="domain" description="Dihydrodipicolinate reductase N-terminal" evidence="14">
    <location>
        <begin position="20"/>
        <end position="142"/>
    </location>
</feature>
<evidence type="ECO:0000256" key="12">
    <source>
        <dbReference type="ARBA" id="ARBA00049396"/>
    </source>
</evidence>
<dbReference type="Pfam" id="PF01113">
    <property type="entry name" value="DapB_N"/>
    <property type="match status" value="1"/>
</dbReference>
<feature type="active site" description="Proton donor/acceptor" evidence="13">
    <location>
        <position position="173"/>
    </location>
</feature>
<dbReference type="Gene3D" id="3.30.360.10">
    <property type="entry name" value="Dihydrodipicolinate Reductase, domain 2"/>
    <property type="match status" value="1"/>
</dbReference>
<dbReference type="Pfam" id="PF05173">
    <property type="entry name" value="DapB_C"/>
    <property type="match status" value="1"/>
</dbReference>
<dbReference type="FunFam" id="3.30.360.10:FF:000004">
    <property type="entry name" value="4-hydroxy-tetrahydrodipicolinate reductase"/>
    <property type="match status" value="1"/>
</dbReference>
<comment type="similarity">
    <text evidence="1 13">Belongs to the DapB family.</text>
</comment>